<dbReference type="InterPro" id="IPR051089">
    <property type="entry name" value="prtT"/>
</dbReference>
<sequence>MATAGVPVAAAGSKGLKGPRACATCARAKSRCISGPVGQEKCERCYRLRKPCSSQTPAPPRKRKEPRPTRVAELERRLEDLTARIESVQRLGSPVLTPPDSDPVCLAPPCPPGASEDRLPPRHFSCADVPLPTFGRDRWDSPFGHIFPERSIFDEVQVQAEHQQPTANRKHGGTTGTTSPSAPPGLLSAQTTTADSNRSSSPYLHQPSGLPEQKEIPPWPHGDEAEVMLDEYRNNMGHLFPFAVVPPHLSSARMREQRPFFWKAVMMTGCLFDGPRQVALGNELLREISEAAFMKPQKTLDLLQGLQMLMAWYHYNLNSFQMVNLLFLARSITTSLRTTELKTLADGKYATESLEHMRAFAGTYYMVTITFTTNKKPEALMNTSYLATCCRALHGQMEYPTDELVVHLVRAQQLCQSISQALSARRTAQPAPGESQIPQTAIIHGLLERIRAFAATLPPHLRTNVSLVGHLHVAEVLIYGNSLSELLCSPFQIASPHGHGEQDPLVVGSSTTAGGQDPGPEHIEMLWKCARAVQAFMSNRFSTEKGDYPRFICLSSFDMAYVLLTMLKLATLQVPGWDSASAREEMRFDYVIGQLIEDMEFTAERRKRKRKGGIAGIQQSNNNNNRSSPVHGGLSGTEDPWSKLARKLRTVRDHLLTNGFGNDFTSSQIARVCDPAPMTLADATQDLMQDLGAGLWQDVTSGLSAEWSSVLAGDPVDWATFFGNYNSMTDSGFAM</sequence>
<proteinExistence type="predicted"/>
<accession>A0AAJ0GLJ3</accession>
<feature type="compositionally biased region" description="Polar residues" evidence="6">
    <location>
        <begin position="188"/>
        <end position="203"/>
    </location>
</feature>
<keyword evidence="9" id="KW-1185">Reference proteome</keyword>
<organism evidence="8 9">
    <name type="scientific">Chaetomium strumarium</name>
    <dbReference type="NCBI Taxonomy" id="1170767"/>
    <lineage>
        <taxon>Eukaryota</taxon>
        <taxon>Fungi</taxon>
        <taxon>Dikarya</taxon>
        <taxon>Ascomycota</taxon>
        <taxon>Pezizomycotina</taxon>
        <taxon>Sordariomycetes</taxon>
        <taxon>Sordariomycetidae</taxon>
        <taxon>Sordariales</taxon>
        <taxon>Chaetomiaceae</taxon>
        <taxon>Chaetomium</taxon>
    </lineage>
</organism>
<keyword evidence="2" id="KW-0805">Transcription regulation</keyword>
<dbReference type="AlphaFoldDB" id="A0AAJ0GLJ3"/>
<dbReference type="GO" id="GO:0008270">
    <property type="term" value="F:zinc ion binding"/>
    <property type="evidence" value="ECO:0007669"/>
    <property type="project" value="InterPro"/>
</dbReference>
<dbReference type="RefSeq" id="XP_062717902.1">
    <property type="nucleotide sequence ID" value="XM_062865185.1"/>
</dbReference>
<evidence type="ECO:0000259" key="7">
    <source>
        <dbReference type="PROSITE" id="PS00463"/>
    </source>
</evidence>
<feature type="region of interest" description="Disordered" evidence="6">
    <location>
        <begin position="610"/>
        <end position="639"/>
    </location>
</feature>
<feature type="region of interest" description="Disordered" evidence="6">
    <location>
        <begin position="159"/>
        <end position="218"/>
    </location>
</feature>
<dbReference type="Gene3D" id="4.10.240.10">
    <property type="entry name" value="Zn(2)-C6 fungal-type DNA-binding domain"/>
    <property type="match status" value="1"/>
</dbReference>
<feature type="domain" description="Zn(2)-C6 fungal-type" evidence="7">
    <location>
        <begin position="21"/>
        <end position="52"/>
    </location>
</feature>
<gene>
    <name evidence="8" type="ORF">B0T15DRAFT_402976</name>
</gene>
<dbReference type="PROSITE" id="PS00463">
    <property type="entry name" value="ZN2_CY6_FUNGAL_1"/>
    <property type="match status" value="1"/>
</dbReference>
<dbReference type="PANTHER" id="PTHR31845:SF10">
    <property type="entry name" value="ZN(II)2CYS6 TRANSCRIPTION FACTOR (EUROFUNG)"/>
    <property type="match status" value="1"/>
</dbReference>
<dbReference type="GO" id="GO:0000981">
    <property type="term" value="F:DNA-binding transcription factor activity, RNA polymerase II-specific"/>
    <property type="evidence" value="ECO:0007669"/>
    <property type="project" value="InterPro"/>
</dbReference>
<keyword evidence="4" id="KW-0804">Transcription</keyword>
<feature type="region of interest" description="Disordered" evidence="6">
    <location>
        <begin position="51"/>
        <end position="71"/>
    </location>
</feature>
<comment type="caution">
    <text evidence="8">The sequence shown here is derived from an EMBL/GenBank/DDBJ whole genome shotgun (WGS) entry which is preliminary data.</text>
</comment>
<evidence type="ECO:0000256" key="6">
    <source>
        <dbReference type="SAM" id="MobiDB-lite"/>
    </source>
</evidence>
<dbReference type="InterPro" id="IPR001138">
    <property type="entry name" value="Zn2Cys6_DnaBD"/>
</dbReference>
<protein>
    <recommendedName>
        <fullName evidence="7">Zn(2)-C6 fungal-type domain-containing protein</fullName>
    </recommendedName>
</protein>
<evidence type="ECO:0000256" key="4">
    <source>
        <dbReference type="ARBA" id="ARBA00023163"/>
    </source>
</evidence>
<keyword evidence="5" id="KW-0539">Nucleus</keyword>
<dbReference type="GO" id="GO:0000976">
    <property type="term" value="F:transcription cis-regulatory region binding"/>
    <property type="evidence" value="ECO:0007669"/>
    <property type="project" value="TreeGrafter"/>
</dbReference>
<name>A0AAJ0GLJ3_9PEZI</name>
<dbReference type="Proteomes" id="UP001273166">
    <property type="component" value="Unassembled WGS sequence"/>
</dbReference>
<dbReference type="PANTHER" id="PTHR31845">
    <property type="entry name" value="FINGER DOMAIN PROTEIN, PUTATIVE-RELATED"/>
    <property type="match status" value="1"/>
</dbReference>
<dbReference type="CDD" id="cd12148">
    <property type="entry name" value="fungal_TF_MHR"/>
    <property type="match status" value="1"/>
</dbReference>
<dbReference type="InterPro" id="IPR036864">
    <property type="entry name" value="Zn2-C6_fun-type_DNA-bd_sf"/>
</dbReference>
<evidence type="ECO:0000313" key="9">
    <source>
        <dbReference type="Proteomes" id="UP001273166"/>
    </source>
</evidence>
<dbReference type="GeneID" id="87884014"/>
<evidence type="ECO:0000256" key="3">
    <source>
        <dbReference type="ARBA" id="ARBA00023125"/>
    </source>
</evidence>
<evidence type="ECO:0000313" key="8">
    <source>
        <dbReference type="EMBL" id="KAK3302122.1"/>
    </source>
</evidence>
<reference evidence="8" key="2">
    <citation type="submission" date="2023-06" db="EMBL/GenBank/DDBJ databases">
        <authorList>
            <consortium name="Lawrence Berkeley National Laboratory"/>
            <person name="Mondo S.J."/>
            <person name="Hensen N."/>
            <person name="Bonometti L."/>
            <person name="Westerberg I."/>
            <person name="Brannstrom I.O."/>
            <person name="Guillou S."/>
            <person name="Cros-Aarteil S."/>
            <person name="Calhoun S."/>
            <person name="Haridas S."/>
            <person name="Kuo A."/>
            <person name="Pangilinan J."/>
            <person name="Riley R."/>
            <person name="Labutti K."/>
            <person name="Andreopoulos B."/>
            <person name="Lipzen A."/>
            <person name="Chen C."/>
            <person name="Yanf M."/>
            <person name="Daum C."/>
            <person name="Ng V."/>
            <person name="Clum A."/>
            <person name="Steindorff A."/>
            <person name="Ohm R."/>
            <person name="Martin F."/>
            <person name="Silar P."/>
            <person name="Natvig D."/>
            <person name="Lalanne C."/>
            <person name="Gautier V."/>
            <person name="Ament-Velasquez S.L."/>
            <person name="Kruys A."/>
            <person name="Hutchinson M.I."/>
            <person name="Powell A.J."/>
            <person name="Barry K."/>
            <person name="Miller A.N."/>
            <person name="Grigoriev I.V."/>
            <person name="Debuchy R."/>
            <person name="Gladieux P."/>
            <person name="Thoren M.H."/>
            <person name="Johannesson H."/>
        </authorList>
    </citation>
    <scope>NUCLEOTIDE SEQUENCE</scope>
    <source>
        <strain evidence="8">CBS 333.67</strain>
    </source>
</reference>
<evidence type="ECO:0000256" key="1">
    <source>
        <dbReference type="ARBA" id="ARBA00004123"/>
    </source>
</evidence>
<dbReference type="GO" id="GO:0005634">
    <property type="term" value="C:nucleus"/>
    <property type="evidence" value="ECO:0007669"/>
    <property type="project" value="UniProtKB-SubCell"/>
</dbReference>
<reference evidence="8" key="1">
    <citation type="journal article" date="2023" name="Mol. Phylogenet. Evol.">
        <title>Genome-scale phylogeny and comparative genomics of the fungal order Sordariales.</title>
        <authorList>
            <person name="Hensen N."/>
            <person name="Bonometti L."/>
            <person name="Westerberg I."/>
            <person name="Brannstrom I.O."/>
            <person name="Guillou S."/>
            <person name="Cros-Aarteil S."/>
            <person name="Calhoun S."/>
            <person name="Haridas S."/>
            <person name="Kuo A."/>
            <person name="Mondo S."/>
            <person name="Pangilinan J."/>
            <person name="Riley R."/>
            <person name="LaButti K."/>
            <person name="Andreopoulos B."/>
            <person name="Lipzen A."/>
            <person name="Chen C."/>
            <person name="Yan M."/>
            <person name="Daum C."/>
            <person name="Ng V."/>
            <person name="Clum A."/>
            <person name="Steindorff A."/>
            <person name="Ohm R.A."/>
            <person name="Martin F."/>
            <person name="Silar P."/>
            <person name="Natvig D.O."/>
            <person name="Lalanne C."/>
            <person name="Gautier V."/>
            <person name="Ament-Velasquez S.L."/>
            <person name="Kruys A."/>
            <person name="Hutchinson M.I."/>
            <person name="Powell A.J."/>
            <person name="Barry K."/>
            <person name="Miller A.N."/>
            <person name="Grigoriev I.V."/>
            <person name="Debuchy R."/>
            <person name="Gladieux P."/>
            <person name="Hiltunen Thoren M."/>
            <person name="Johannesson H."/>
        </authorList>
    </citation>
    <scope>NUCLEOTIDE SEQUENCE</scope>
    <source>
        <strain evidence="8">CBS 333.67</strain>
    </source>
</reference>
<keyword evidence="3" id="KW-0238">DNA-binding</keyword>
<evidence type="ECO:0000256" key="5">
    <source>
        <dbReference type="ARBA" id="ARBA00023242"/>
    </source>
</evidence>
<dbReference type="SUPFAM" id="SSF57701">
    <property type="entry name" value="Zn2/Cys6 DNA-binding domain"/>
    <property type="match status" value="1"/>
</dbReference>
<comment type="subcellular location">
    <subcellularLocation>
        <location evidence="1">Nucleus</location>
    </subcellularLocation>
</comment>
<dbReference type="EMBL" id="JAUDZG010000007">
    <property type="protein sequence ID" value="KAK3302122.1"/>
    <property type="molecule type" value="Genomic_DNA"/>
</dbReference>
<evidence type="ECO:0000256" key="2">
    <source>
        <dbReference type="ARBA" id="ARBA00023015"/>
    </source>
</evidence>